<evidence type="ECO:0000313" key="3">
    <source>
        <dbReference type="Proteomes" id="UP000006230"/>
    </source>
</evidence>
<gene>
    <name evidence="2" type="ORF">R2601_03758</name>
</gene>
<comment type="caution">
    <text evidence="2">The sequence shown here is derived from an EMBL/GenBank/DDBJ whole genome shotgun (WGS) entry which is preliminary data.</text>
</comment>
<dbReference type="HOGENOM" id="CLU_3186967_0_0_5"/>
<protein>
    <submittedName>
        <fullName evidence="2">Uncharacterized protein</fullName>
    </submittedName>
</protein>
<feature type="compositionally biased region" description="Low complexity" evidence="1">
    <location>
        <begin position="1"/>
        <end position="24"/>
    </location>
</feature>
<proteinExistence type="predicted"/>
<accession>Q0FW94</accession>
<dbReference type="EMBL" id="AATQ01000001">
    <property type="protein sequence ID" value="EAU48658.1"/>
    <property type="molecule type" value="Genomic_DNA"/>
</dbReference>
<evidence type="ECO:0000313" key="2">
    <source>
        <dbReference type="EMBL" id="EAU48658.1"/>
    </source>
</evidence>
<organism evidence="2 3">
    <name type="scientific">Salipiger bermudensis (strain DSM 26914 / JCM 13377 / KCTC 12554 / HTCC2601)</name>
    <name type="common">Pelagibaca bermudensis</name>
    <dbReference type="NCBI Taxonomy" id="314265"/>
    <lineage>
        <taxon>Bacteria</taxon>
        <taxon>Pseudomonadati</taxon>
        <taxon>Pseudomonadota</taxon>
        <taxon>Alphaproteobacteria</taxon>
        <taxon>Rhodobacterales</taxon>
        <taxon>Roseobacteraceae</taxon>
        <taxon>Salipiger</taxon>
    </lineage>
</organism>
<name>Q0FW94_SALBH</name>
<dbReference type="STRING" id="314265.R2601_03758"/>
<dbReference type="Proteomes" id="UP000006230">
    <property type="component" value="Unassembled WGS sequence"/>
</dbReference>
<keyword evidence="3" id="KW-1185">Reference proteome</keyword>
<reference evidence="2 3" key="1">
    <citation type="journal article" date="2010" name="J. Bacteriol.">
        <title>Genome sequences of Pelagibaca bermudensis HTCC2601T and Maritimibacter alkaliphilus HTCC2654T, the type strains of two marine Roseobacter genera.</title>
        <authorList>
            <person name="Thrash J.C."/>
            <person name="Cho J.C."/>
            <person name="Ferriera S."/>
            <person name="Johnson J."/>
            <person name="Vergin K.L."/>
            <person name="Giovannoni S.J."/>
        </authorList>
    </citation>
    <scope>NUCLEOTIDE SEQUENCE [LARGE SCALE GENOMIC DNA]</scope>
    <source>
        <strain evidence="3">DSM 26914 / JCM 13377 / KCTC 12554 / HTCC2601</strain>
    </source>
</reference>
<feature type="region of interest" description="Disordered" evidence="1">
    <location>
        <begin position="1"/>
        <end position="46"/>
    </location>
</feature>
<evidence type="ECO:0000256" key="1">
    <source>
        <dbReference type="SAM" id="MobiDB-lite"/>
    </source>
</evidence>
<sequence length="46" mass="4623">MSRSIPTPAPPRSSTSSAARTPGAPSTPPMSKGRCRAPACRASAGR</sequence>
<dbReference type="AlphaFoldDB" id="Q0FW94"/>